<dbReference type="Gene3D" id="2.30.130.30">
    <property type="entry name" value="Hypothetical protein"/>
    <property type="match status" value="1"/>
</dbReference>
<comment type="caution">
    <text evidence="1">The sequence shown here is derived from an EMBL/GenBank/DDBJ whole genome shotgun (WGS) entry which is preliminary data.</text>
</comment>
<accession>X1GSI5</accession>
<sequence>MKALSLKQPMAWAIFHGKDVENRTWKTNYRGRILIHASNNWDWDHHKWLLDNEDKLGILVPAKSLFVKKAFLGFVSIIDCVTEHRSPWFFGPYGFVLKDAALFGIPIPYKGQLKIFDVPDEVIFR</sequence>
<dbReference type="SUPFAM" id="SSF88697">
    <property type="entry name" value="PUA domain-like"/>
    <property type="match status" value="1"/>
</dbReference>
<dbReference type="AlphaFoldDB" id="X1GSI5"/>
<name>X1GSI5_9ZZZZ</name>
<gene>
    <name evidence="1" type="ORF">S03H2_33188</name>
</gene>
<evidence type="ECO:0000313" key="1">
    <source>
        <dbReference type="EMBL" id="GAH60876.1"/>
    </source>
</evidence>
<dbReference type="CDD" id="cd06554">
    <property type="entry name" value="ASCH_ASC-1_like"/>
    <property type="match status" value="1"/>
</dbReference>
<protein>
    <submittedName>
        <fullName evidence="1">Uncharacterized protein</fullName>
    </submittedName>
</protein>
<dbReference type="InterPro" id="IPR015947">
    <property type="entry name" value="PUA-like_sf"/>
</dbReference>
<feature type="non-terminal residue" evidence="1">
    <location>
        <position position="125"/>
    </location>
</feature>
<reference evidence="1" key="1">
    <citation type="journal article" date="2014" name="Front. Microbiol.">
        <title>High frequency of phylogenetically diverse reductive dehalogenase-homologous genes in deep subseafloor sedimentary metagenomes.</title>
        <authorList>
            <person name="Kawai M."/>
            <person name="Futagami T."/>
            <person name="Toyoda A."/>
            <person name="Takaki Y."/>
            <person name="Nishi S."/>
            <person name="Hori S."/>
            <person name="Arai W."/>
            <person name="Tsubouchi T."/>
            <person name="Morono Y."/>
            <person name="Uchiyama I."/>
            <person name="Ito T."/>
            <person name="Fujiyama A."/>
            <person name="Inagaki F."/>
            <person name="Takami H."/>
        </authorList>
    </citation>
    <scope>NUCLEOTIDE SEQUENCE</scope>
    <source>
        <strain evidence="1">Expedition CK06-06</strain>
    </source>
</reference>
<proteinExistence type="predicted"/>
<organism evidence="1">
    <name type="scientific">marine sediment metagenome</name>
    <dbReference type="NCBI Taxonomy" id="412755"/>
    <lineage>
        <taxon>unclassified sequences</taxon>
        <taxon>metagenomes</taxon>
        <taxon>ecological metagenomes</taxon>
    </lineage>
</organism>
<dbReference type="EMBL" id="BARU01020188">
    <property type="protein sequence ID" value="GAH60876.1"/>
    <property type="molecule type" value="Genomic_DNA"/>
</dbReference>